<evidence type="ECO:0000256" key="8">
    <source>
        <dbReference type="SAM" id="MobiDB-lite"/>
    </source>
</evidence>
<dbReference type="InterPro" id="IPR038844">
    <property type="entry name" value="CFAP157"/>
</dbReference>
<comment type="similarity">
    <text evidence="2">Belongs to the CFAP157 family.</text>
</comment>
<evidence type="ECO:0000256" key="1">
    <source>
        <dbReference type="ARBA" id="ARBA00004138"/>
    </source>
</evidence>
<keyword evidence="4 7" id="KW-0175">Coiled coil</keyword>
<feature type="coiled-coil region" evidence="7">
    <location>
        <begin position="279"/>
        <end position="349"/>
    </location>
</feature>
<dbReference type="AlphaFoldDB" id="A0A3Q2V521"/>
<name>A0A3Q2V521_HAPBU</name>
<keyword evidence="6" id="KW-0966">Cell projection</keyword>
<proteinExistence type="inferred from homology"/>
<evidence type="ECO:0000256" key="5">
    <source>
        <dbReference type="ARBA" id="ARBA00023069"/>
    </source>
</evidence>
<accession>A0A3Q2V521</accession>
<feature type="region of interest" description="Disordered" evidence="8">
    <location>
        <begin position="1"/>
        <end position="38"/>
    </location>
</feature>
<evidence type="ECO:0000313" key="9">
    <source>
        <dbReference type="Ensembl" id="ENSHBUP00000005600.1"/>
    </source>
</evidence>
<protein>
    <recommendedName>
        <fullName evidence="3">Cilia- and flagella-associated protein 157</fullName>
    </recommendedName>
</protein>
<evidence type="ECO:0000256" key="7">
    <source>
        <dbReference type="SAM" id="Coils"/>
    </source>
</evidence>
<evidence type="ECO:0000256" key="4">
    <source>
        <dbReference type="ARBA" id="ARBA00023054"/>
    </source>
</evidence>
<comment type="subcellular location">
    <subcellularLocation>
        <location evidence="1">Cell projection</location>
        <location evidence="1">Cilium</location>
    </subcellularLocation>
</comment>
<dbReference type="PANTHER" id="PTHR31954">
    <property type="entry name" value="CILIA- AND FLAGELLA-ASSOCIATED PROTEIN 157"/>
    <property type="match status" value="1"/>
</dbReference>
<reference evidence="9" key="1">
    <citation type="submission" date="2025-08" db="UniProtKB">
        <authorList>
            <consortium name="Ensembl"/>
        </authorList>
    </citation>
    <scope>IDENTIFICATION</scope>
</reference>
<sequence length="454" mass="52883">MPRKTERKGSDKRDGNKKTPKKENSEFPAEKSGSADKEKDLYLTQIAYLTDELERYQLKCDDLVRQRKDLLTQRSTLEQENRDTIAYLKRSLLEKEDEVGELSQRLQNQLQASDQERDALQLRHSRERQELQNRIDELIKENTALGKKRFASLEAFQGQKEEMMSSLESLEKQLASQKEEHKDDIHSLEMKALLEKRRLEREMESHAAAMAAEVQLLVDQKVPETTRLALQENAEVKARVGQLSEQVQILMEENAALRGCKSQLRIHSKSIPNSLHQVVEQLTEKCQQLQAEQKDCRQRLEQLQTEHAGALGKMEALRSKFTLKNRAQVSRLEAELQQERRRRSRMKNIIQEAAVALRQALMMVCKYLTGRRLTEILHLYLCRTRSLDPDWSFQFQLARYRPGDLGFVPRPALKHKNVLPRMEADSSRFVRSSELSFRVCRGMSDHSYSCSYMI</sequence>
<evidence type="ECO:0000256" key="2">
    <source>
        <dbReference type="ARBA" id="ARBA00010841"/>
    </source>
</evidence>
<evidence type="ECO:0000256" key="6">
    <source>
        <dbReference type="ARBA" id="ARBA00023273"/>
    </source>
</evidence>
<keyword evidence="10" id="KW-1185">Reference proteome</keyword>
<reference evidence="9" key="2">
    <citation type="submission" date="2025-09" db="UniProtKB">
        <authorList>
            <consortium name="Ensembl"/>
        </authorList>
    </citation>
    <scope>IDENTIFICATION</scope>
</reference>
<dbReference type="GO" id="GO:0036064">
    <property type="term" value="C:ciliary basal body"/>
    <property type="evidence" value="ECO:0007669"/>
    <property type="project" value="TreeGrafter"/>
</dbReference>
<dbReference type="GeneTree" id="ENSGT00730000111240"/>
<keyword evidence="5" id="KW-0969">Cilium</keyword>
<feature type="compositionally biased region" description="Basic and acidic residues" evidence="8">
    <location>
        <begin position="7"/>
        <end position="38"/>
    </location>
</feature>
<dbReference type="GO" id="GO:0008017">
    <property type="term" value="F:microtubule binding"/>
    <property type="evidence" value="ECO:0007669"/>
    <property type="project" value="TreeGrafter"/>
</dbReference>
<dbReference type="Ensembl" id="ENSHBUT00000006733.1">
    <property type="protein sequence ID" value="ENSHBUP00000005600.1"/>
    <property type="gene ID" value="ENSHBUG00000007017.1"/>
</dbReference>
<evidence type="ECO:0000256" key="3">
    <source>
        <dbReference type="ARBA" id="ARBA00014087"/>
    </source>
</evidence>
<dbReference type="Proteomes" id="UP000264840">
    <property type="component" value="Unplaced"/>
</dbReference>
<organism evidence="9 10">
    <name type="scientific">Haplochromis burtoni</name>
    <name type="common">Burton's mouthbrooder</name>
    <name type="synonym">Chromis burtoni</name>
    <dbReference type="NCBI Taxonomy" id="8153"/>
    <lineage>
        <taxon>Eukaryota</taxon>
        <taxon>Metazoa</taxon>
        <taxon>Chordata</taxon>
        <taxon>Craniata</taxon>
        <taxon>Vertebrata</taxon>
        <taxon>Euteleostomi</taxon>
        <taxon>Actinopterygii</taxon>
        <taxon>Neopterygii</taxon>
        <taxon>Teleostei</taxon>
        <taxon>Neoteleostei</taxon>
        <taxon>Acanthomorphata</taxon>
        <taxon>Ovalentaria</taxon>
        <taxon>Cichlomorphae</taxon>
        <taxon>Cichliformes</taxon>
        <taxon>Cichlidae</taxon>
        <taxon>African cichlids</taxon>
        <taxon>Pseudocrenilabrinae</taxon>
        <taxon>Haplochromini</taxon>
        <taxon>Haplochromis</taxon>
    </lineage>
</organism>
<dbReference type="PANTHER" id="PTHR31954:SF1">
    <property type="entry name" value="CILIA- AND FLAGELLA-ASSOCIATED PROTEIN 157"/>
    <property type="match status" value="1"/>
</dbReference>
<evidence type="ECO:0000313" key="10">
    <source>
        <dbReference type="Proteomes" id="UP000264840"/>
    </source>
</evidence>
<feature type="coiled-coil region" evidence="7">
    <location>
        <begin position="46"/>
        <end position="191"/>
    </location>
</feature>